<dbReference type="CDD" id="cd03258">
    <property type="entry name" value="ABC_MetN_methionine_transporter"/>
    <property type="match status" value="1"/>
</dbReference>
<dbReference type="InterPro" id="IPR041701">
    <property type="entry name" value="MetN_ABC"/>
</dbReference>
<evidence type="ECO:0000256" key="8">
    <source>
        <dbReference type="ARBA" id="ARBA00023136"/>
    </source>
</evidence>
<dbReference type="PANTHER" id="PTHR43166:SF30">
    <property type="entry name" value="METHIONINE IMPORT ATP-BINDING PROTEIN METN"/>
    <property type="match status" value="1"/>
</dbReference>
<evidence type="ECO:0000256" key="4">
    <source>
        <dbReference type="ARBA" id="ARBA00022741"/>
    </source>
</evidence>
<keyword evidence="4" id="KW-0547">Nucleotide-binding</keyword>
<keyword evidence="13" id="KW-1185">Reference proteome</keyword>
<keyword evidence="7" id="KW-0029">Amino-acid transport</keyword>
<dbReference type="SUPFAM" id="SSF55021">
    <property type="entry name" value="ACT-like"/>
    <property type="match status" value="1"/>
</dbReference>
<evidence type="ECO:0000256" key="9">
    <source>
        <dbReference type="ARBA" id="ARBA00054718"/>
    </source>
</evidence>
<proteinExistence type="inferred from homology"/>
<comment type="caution">
    <text evidence="12">The sequence shown here is derived from an EMBL/GenBank/DDBJ whole genome shotgun (WGS) entry which is preliminary data.</text>
</comment>
<dbReference type="SMART" id="SM00930">
    <property type="entry name" value="NIL"/>
    <property type="match status" value="1"/>
</dbReference>
<dbReference type="InterPro" id="IPR027417">
    <property type="entry name" value="P-loop_NTPase"/>
</dbReference>
<dbReference type="PANTHER" id="PTHR43166">
    <property type="entry name" value="AMINO ACID IMPORT ATP-BINDING PROTEIN"/>
    <property type="match status" value="1"/>
</dbReference>
<name>A0AAE3YHD1_9MICC</name>
<keyword evidence="3" id="KW-1003">Cell membrane</keyword>
<dbReference type="Pfam" id="PF09383">
    <property type="entry name" value="NIL"/>
    <property type="match status" value="1"/>
</dbReference>
<sequence length="355" mass="38133">MSSVLNSSAAGTEPAAEGAIVFTNATKQFRVGKNLVTAVDNVSLRIEKGEIFGIIGYSGAGKSTIVRLINGLEPATSGSILVNGQEVVGLSEGQLAKIRPNIGMIFQQFNLLTSRTVERNVEFPLELAGWPKAKRKARVAELLEFVGLSDRAKNYPEQLSGGQKQRVGIARALANDPAILLADESTSALDPETTAEVLRVLKRVNERLGITIVVITHEMDVVRTIADRIAVMEKGRVVETGSTFEIFSNPQTTTTRSFVSTVEHSEPNAEELAHLRRRFDGRLVTVTIRDGSRVGTILSDAGADGVRFEVVYGGISALQERSYGSLTVALTGNDAAIDRLIANLASETDVKELSA</sequence>
<accession>A0AAE3YHD1</accession>
<evidence type="ECO:0000313" key="13">
    <source>
        <dbReference type="Proteomes" id="UP001247307"/>
    </source>
</evidence>
<dbReference type="SUPFAM" id="SSF52540">
    <property type="entry name" value="P-loop containing nucleoside triphosphate hydrolases"/>
    <property type="match status" value="1"/>
</dbReference>
<keyword evidence="6" id="KW-1278">Translocase</keyword>
<evidence type="ECO:0000256" key="5">
    <source>
        <dbReference type="ARBA" id="ARBA00022840"/>
    </source>
</evidence>
<dbReference type="Pfam" id="PF00005">
    <property type="entry name" value="ABC_tran"/>
    <property type="match status" value="1"/>
</dbReference>
<dbReference type="GO" id="GO:0005886">
    <property type="term" value="C:plasma membrane"/>
    <property type="evidence" value="ECO:0007669"/>
    <property type="project" value="UniProtKB-ARBA"/>
</dbReference>
<evidence type="ECO:0000256" key="2">
    <source>
        <dbReference type="ARBA" id="ARBA00022448"/>
    </source>
</evidence>
<dbReference type="AlphaFoldDB" id="A0AAE3YHD1"/>
<evidence type="ECO:0000256" key="1">
    <source>
        <dbReference type="ARBA" id="ARBA00005417"/>
    </source>
</evidence>
<dbReference type="PROSITE" id="PS50893">
    <property type="entry name" value="ABC_TRANSPORTER_2"/>
    <property type="match status" value="1"/>
</dbReference>
<dbReference type="InterPro" id="IPR050086">
    <property type="entry name" value="MetN_ABC_transporter-like"/>
</dbReference>
<dbReference type="GO" id="GO:0005524">
    <property type="term" value="F:ATP binding"/>
    <property type="evidence" value="ECO:0007669"/>
    <property type="project" value="UniProtKB-KW"/>
</dbReference>
<dbReference type="GO" id="GO:0006865">
    <property type="term" value="P:amino acid transport"/>
    <property type="evidence" value="ECO:0007669"/>
    <property type="project" value="UniProtKB-KW"/>
</dbReference>
<feature type="domain" description="ABC transporter" evidence="11">
    <location>
        <begin position="20"/>
        <end position="259"/>
    </location>
</feature>
<evidence type="ECO:0000259" key="11">
    <source>
        <dbReference type="PROSITE" id="PS50893"/>
    </source>
</evidence>
<gene>
    <name evidence="12" type="ORF">J2S35_000898</name>
</gene>
<reference evidence="12" key="1">
    <citation type="submission" date="2023-07" db="EMBL/GenBank/DDBJ databases">
        <title>Sequencing the genomes of 1000 actinobacteria strains.</title>
        <authorList>
            <person name="Klenk H.-P."/>
        </authorList>
    </citation>
    <scope>NUCLEOTIDE SEQUENCE</scope>
    <source>
        <strain evidence="12">DSM 13988</strain>
    </source>
</reference>
<dbReference type="FunFam" id="3.40.50.300:FF:000056">
    <property type="entry name" value="Cell division ATP-binding protein FtsE"/>
    <property type="match status" value="1"/>
</dbReference>
<evidence type="ECO:0000313" key="12">
    <source>
        <dbReference type="EMBL" id="MDR6891958.1"/>
    </source>
</evidence>
<dbReference type="SMART" id="SM00382">
    <property type="entry name" value="AAA"/>
    <property type="match status" value="1"/>
</dbReference>
<keyword evidence="5 12" id="KW-0067">ATP-binding</keyword>
<dbReference type="RefSeq" id="WP_380084143.1">
    <property type="nucleotide sequence ID" value="NZ_BAAAIU010000023.1"/>
</dbReference>
<dbReference type="EMBL" id="JAVDUI010000001">
    <property type="protein sequence ID" value="MDR6891958.1"/>
    <property type="molecule type" value="Genomic_DNA"/>
</dbReference>
<keyword evidence="2" id="KW-0813">Transport</keyword>
<evidence type="ECO:0000256" key="7">
    <source>
        <dbReference type="ARBA" id="ARBA00022970"/>
    </source>
</evidence>
<evidence type="ECO:0000256" key="6">
    <source>
        <dbReference type="ARBA" id="ARBA00022967"/>
    </source>
</evidence>
<comment type="function">
    <text evidence="9">Part of the ABC transporter FtsEX involved in cellular division. Has ATPase activity.</text>
</comment>
<dbReference type="Gene3D" id="3.40.50.300">
    <property type="entry name" value="P-loop containing nucleotide triphosphate hydrolases"/>
    <property type="match status" value="1"/>
</dbReference>
<dbReference type="InterPro" id="IPR018449">
    <property type="entry name" value="NIL_domain"/>
</dbReference>
<evidence type="ECO:0000256" key="3">
    <source>
        <dbReference type="ARBA" id="ARBA00022475"/>
    </source>
</evidence>
<dbReference type="InterPro" id="IPR017871">
    <property type="entry name" value="ABC_transporter-like_CS"/>
</dbReference>
<dbReference type="InterPro" id="IPR003439">
    <property type="entry name" value="ABC_transporter-like_ATP-bd"/>
</dbReference>
<keyword evidence="8" id="KW-0472">Membrane</keyword>
<dbReference type="Proteomes" id="UP001247307">
    <property type="component" value="Unassembled WGS sequence"/>
</dbReference>
<protein>
    <submittedName>
        <fullName evidence="12">D-methionine transport system ATP-binding protein</fullName>
    </submittedName>
</protein>
<dbReference type="GO" id="GO:0016887">
    <property type="term" value="F:ATP hydrolysis activity"/>
    <property type="evidence" value="ECO:0007669"/>
    <property type="project" value="InterPro"/>
</dbReference>
<comment type="subunit">
    <text evidence="10">Homodimer. Forms a membrane-associated complex with FtsX.</text>
</comment>
<evidence type="ECO:0000256" key="10">
    <source>
        <dbReference type="ARBA" id="ARBA00063837"/>
    </source>
</evidence>
<dbReference type="InterPro" id="IPR045865">
    <property type="entry name" value="ACT-like_dom_sf"/>
</dbReference>
<dbReference type="Gene3D" id="3.30.70.260">
    <property type="match status" value="1"/>
</dbReference>
<dbReference type="PROSITE" id="PS00211">
    <property type="entry name" value="ABC_TRANSPORTER_1"/>
    <property type="match status" value="1"/>
</dbReference>
<organism evidence="12 13">
    <name type="scientific">Falsarthrobacter nasiphocae</name>
    <dbReference type="NCBI Taxonomy" id="189863"/>
    <lineage>
        <taxon>Bacteria</taxon>
        <taxon>Bacillati</taxon>
        <taxon>Actinomycetota</taxon>
        <taxon>Actinomycetes</taxon>
        <taxon>Micrococcales</taxon>
        <taxon>Micrococcaceae</taxon>
        <taxon>Falsarthrobacter</taxon>
    </lineage>
</organism>
<dbReference type="InterPro" id="IPR003593">
    <property type="entry name" value="AAA+_ATPase"/>
</dbReference>
<comment type="similarity">
    <text evidence="1">Belongs to the ABC transporter superfamily.</text>
</comment>